<dbReference type="AlphaFoldDB" id="A0A9D1FPL3"/>
<dbReference type="GO" id="GO:0016787">
    <property type="term" value="F:hydrolase activity"/>
    <property type="evidence" value="ECO:0007669"/>
    <property type="project" value="InterPro"/>
</dbReference>
<dbReference type="Pfam" id="PF00149">
    <property type="entry name" value="Metallophos"/>
    <property type="match status" value="1"/>
</dbReference>
<evidence type="ECO:0000259" key="1">
    <source>
        <dbReference type="Pfam" id="PF00149"/>
    </source>
</evidence>
<reference evidence="2" key="1">
    <citation type="submission" date="2020-10" db="EMBL/GenBank/DDBJ databases">
        <authorList>
            <person name="Gilroy R."/>
        </authorList>
    </citation>
    <scope>NUCLEOTIDE SEQUENCE</scope>
    <source>
        <strain evidence="2">CHK199-13235</strain>
    </source>
</reference>
<accession>A0A9D1FPL3</accession>
<dbReference type="SUPFAM" id="SSF56300">
    <property type="entry name" value="Metallo-dependent phosphatases"/>
    <property type="match status" value="1"/>
</dbReference>
<comment type="caution">
    <text evidence="2">The sequence shown here is derived from an EMBL/GenBank/DDBJ whole genome shotgun (WGS) entry which is preliminary data.</text>
</comment>
<gene>
    <name evidence="2" type="ORF">IAB51_09580</name>
</gene>
<feature type="domain" description="Calcineurin-like phosphoesterase" evidence="1">
    <location>
        <begin position="2"/>
        <end position="161"/>
    </location>
</feature>
<organism evidence="2 3">
    <name type="scientific">Candidatus Merdivicinus excrementipullorum</name>
    <dbReference type="NCBI Taxonomy" id="2840867"/>
    <lineage>
        <taxon>Bacteria</taxon>
        <taxon>Bacillati</taxon>
        <taxon>Bacillota</taxon>
        <taxon>Clostridia</taxon>
        <taxon>Eubacteriales</taxon>
        <taxon>Oscillospiraceae</taxon>
        <taxon>Oscillospiraceae incertae sedis</taxon>
        <taxon>Candidatus Merdivicinus</taxon>
    </lineage>
</organism>
<name>A0A9D1FPL3_9FIRM</name>
<evidence type="ECO:0000313" key="3">
    <source>
        <dbReference type="Proteomes" id="UP000824002"/>
    </source>
</evidence>
<proteinExistence type="predicted"/>
<evidence type="ECO:0000313" key="2">
    <source>
        <dbReference type="EMBL" id="HIS77035.1"/>
    </source>
</evidence>
<dbReference type="InterPro" id="IPR004843">
    <property type="entry name" value="Calcineurin-like_PHP"/>
</dbReference>
<dbReference type="InterPro" id="IPR029052">
    <property type="entry name" value="Metallo-depent_PP-like"/>
</dbReference>
<sequence>MIYVTGDIHGDMSRFQVPAVKKLKEKDVLIVCGDFGFVWDGSKKEQKLLQKIGKRKHDTVFVEGCHDNYDLLREYPKVPYRGGTARKISGNVYQLLRGEIYEICGKKVFAFGGGDSEEQSLNGSRWWPEEQPSEEEQAYGVENLRKCRGQVDIIVTHDAPAVIKQFIRMEDTEASCIHMYLDYIAKQCDFKEWYFGRYHMDKVVPPRYYAMFQEIRPAGEPRS</sequence>
<protein>
    <submittedName>
        <fullName evidence="2">Metallophosphoesterase</fullName>
    </submittedName>
</protein>
<dbReference type="Proteomes" id="UP000824002">
    <property type="component" value="Unassembled WGS sequence"/>
</dbReference>
<dbReference type="EMBL" id="DVJP01000065">
    <property type="protein sequence ID" value="HIS77035.1"/>
    <property type="molecule type" value="Genomic_DNA"/>
</dbReference>
<dbReference type="Gene3D" id="3.60.21.10">
    <property type="match status" value="1"/>
</dbReference>
<reference evidence="2" key="2">
    <citation type="journal article" date="2021" name="PeerJ">
        <title>Extensive microbial diversity within the chicken gut microbiome revealed by metagenomics and culture.</title>
        <authorList>
            <person name="Gilroy R."/>
            <person name="Ravi A."/>
            <person name="Getino M."/>
            <person name="Pursley I."/>
            <person name="Horton D.L."/>
            <person name="Alikhan N.F."/>
            <person name="Baker D."/>
            <person name="Gharbi K."/>
            <person name="Hall N."/>
            <person name="Watson M."/>
            <person name="Adriaenssens E.M."/>
            <person name="Foster-Nyarko E."/>
            <person name="Jarju S."/>
            <person name="Secka A."/>
            <person name="Antonio M."/>
            <person name="Oren A."/>
            <person name="Chaudhuri R.R."/>
            <person name="La Ragione R."/>
            <person name="Hildebrand F."/>
            <person name="Pallen M.J."/>
        </authorList>
    </citation>
    <scope>NUCLEOTIDE SEQUENCE</scope>
    <source>
        <strain evidence="2">CHK199-13235</strain>
    </source>
</reference>